<dbReference type="NCBIfam" id="TIGR00756">
    <property type="entry name" value="PPR"/>
    <property type="match status" value="3"/>
</dbReference>
<dbReference type="AlphaFoldDB" id="A0A7N0TBL6"/>
<dbReference type="OMA" id="VFGSYCS"/>
<dbReference type="EnsemblPlants" id="Kaladp0030s0144.1.v1.1">
    <property type="protein sequence ID" value="Kaladp0030s0144.1.v1.1"/>
    <property type="gene ID" value="Kaladp0030s0144.v1.1"/>
</dbReference>
<dbReference type="InterPro" id="IPR051222">
    <property type="entry name" value="PPR/CCM1_RNA-binding"/>
</dbReference>
<accession>A0A7N0TBL6</accession>
<evidence type="ECO:0000313" key="4">
    <source>
        <dbReference type="Proteomes" id="UP000594263"/>
    </source>
</evidence>
<dbReference type="Proteomes" id="UP000594263">
    <property type="component" value="Unplaced"/>
</dbReference>
<feature type="repeat" description="PPR" evidence="2">
    <location>
        <begin position="256"/>
        <end position="290"/>
    </location>
</feature>
<dbReference type="PANTHER" id="PTHR47942">
    <property type="entry name" value="TETRATRICOPEPTIDE REPEAT (TPR)-LIKE SUPERFAMILY PROTEIN-RELATED"/>
    <property type="match status" value="1"/>
</dbReference>
<evidence type="ECO:0008006" key="5">
    <source>
        <dbReference type="Google" id="ProtNLM"/>
    </source>
</evidence>
<protein>
    <recommendedName>
        <fullName evidence="5">Pentatricopeptide repeat-containing protein</fullName>
    </recommendedName>
</protein>
<dbReference type="Gene3D" id="1.25.40.10">
    <property type="entry name" value="Tetratricopeptide repeat domain"/>
    <property type="match status" value="3"/>
</dbReference>
<reference evidence="3" key="1">
    <citation type="submission" date="2021-01" db="UniProtKB">
        <authorList>
            <consortium name="EnsemblPlants"/>
        </authorList>
    </citation>
    <scope>IDENTIFICATION</scope>
</reference>
<dbReference type="Gramene" id="Kaladp0030s0144.1.v1.1">
    <property type="protein sequence ID" value="Kaladp0030s0144.1.v1.1"/>
    <property type="gene ID" value="Kaladp0030s0144.v1.1"/>
</dbReference>
<dbReference type="InterPro" id="IPR002885">
    <property type="entry name" value="PPR_rpt"/>
</dbReference>
<name>A0A7N0TBL6_KALFE</name>
<evidence type="ECO:0000256" key="2">
    <source>
        <dbReference type="PROSITE-ProRule" id="PRU00708"/>
    </source>
</evidence>
<feature type="repeat" description="PPR" evidence="2">
    <location>
        <begin position="219"/>
        <end position="254"/>
    </location>
</feature>
<sequence length="469" mass="53290">MEGMANAMLFQQPVRIAESTSNSTFPHLLKKNEALQQPRKQSLISHFDFNDVSPRAKVLYQILTGVPPHAIDAALADCPITPTPDVVEEVLKLLYGSPDAAVKLFRWAGLKRKHSSYAWSLMVDLLGKNQLFEPMWDAIRSMKKENVLSSATFVSVFGSYCMAGRCKEAIMTFDVMEKYGVEPDVVAMNSLMSAICREDKQVAVAVEFFERVKVKISPDADTFAILLEGWEKEGNAAEAKRTFGEMVIRVGWSPNYMSAYDAFLTTLVRGSQPDEALKFLSVMKKRDCLPGLKFFSNSLDILVKRSDATNALLLWSVMLESGLMPDLLMYNAIISLACKGNDTDTAFRFLDEMVYYGAFPDSWTYNMIFKCLVKNKKVRETGVEIWNYMIDNQILPLDESAHAFLIGLSKMDRLSELRRYIDDMLDRRIDISESTMTALKSAFYKDGRSSRDVYDNLMRRWKSIKKFGR</sequence>
<feature type="repeat" description="PPR" evidence="2">
    <location>
        <begin position="149"/>
        <end position="183"/>
    </location>
</feature>
<keyword evidence="1" id="KW-0677">Repeat</keyword>
<dbReference type="Pfam" id="PF01535">
    <property type="entry name" value="PPR"/>
    <property type="match status" value="1"/>
</dbReference>
<keyword evidence="4" id="KW-1185">Reference proteome</keyword>
<dbReference type="InterPro" id="IPR011990">
    <property type="entry name" value="TPR-like_helical_dom_sf"/>
</dbReference>
<feature type="repeat" description="PPR" evidence="2">
    <location>
        <begin position="361"/>
        <end position="396"/>
    </location>
</feature>
<organism evidence="3 4">
    <name type="scientific">Kalanchoe fedtschenkoi</name>
    <name type="common">Lavender scallops</name>
    <name type="synonym">South American air plant</name>
    <dbReference type="NCBI Taxonomy" id="63787"/>
    <lineage>
        <taxon>Eukaryota</taxon>
        <taxon>Viridiplantae</taxon>
        <taxon>Streptophyta</taxon>
        <taxon>Embryophyta</taxon>
        <taxon>Tracheophyta</taxon>
        <taxon>Spermatophyta</taxon>
        <taxon>Magnoliopsida</taxon>
        <taxon>eudicotyledons</taxon>
        <taxon>Gunneridae</taxon>
        <taxon>Pentapetalae</taxon>
        <taxon>Saxifragales</taxon>
        <taxon>Crassulaceae</taxon>
        <taxon>Kalanchoe</taxon>
    </lineage>
</organism>
<proteinExistence type="predicted"/>
<dbReference type="Pfam" id="PF13041">
    <property type="entry name" value="PPR_2"/>
    <property type="match status" value="2"/>
</dbReference>
<dbReference type="PROSITE" id="PS51375">
    <property type="entry name" value="PPR"/>
    <property type="match status" value="5"/>
</dbReference>
<evidence type="ECO:0000313" key="3">
    <source>
        <dbReference type="EnsemblPlants" id="Kaladp0030s0144.1.v1.1"/>
    </source>
</evidence>
<feature type="repeat" description="PPR" evidence="2">
    <location>
        <begin position="326"/>
        <end position="360"/>
    </location>
</feature>
<evidence type="ECO:0000256" key="1">
    <source>
        <dbReference type="ARBA" id="ARBA00022737"/>
    </source>
</evidence>
<dbReference type="PANTHER" id="PTHR47942:SF28">
    <property type="entry name" value="OS04G0520900 PROTEIN"/>
    <property type="match status" value="1"/>
</dbReference>